<evidence type="ECO:0000256" key="3">
    <source>
        <dbReference type="ARBA" id="ARBA00022737"/>
    </source>
</evidence>
<keyword evidence="2 6" id="KW-0853">WD repeat</keyword>
<dbReference type="OrthoDB" id="17410at2759"/>
<feature type="repeat" description="WD" evidence="6">
    <location>
        <begin position="409"/>
        <end position="450"/>
    </location>
</feature>
<dbReference type="Proteomes" id="UP000777438">
    <property type="component" value="Unassembled WGS sequence"/>
</dbReference>
<dbReference type="Gene3D" id="1.20.5.340">
    <property type="match status" value="1"/>
</dbReference>
<dbReference type="InterPro" id="IPR015943">
    <property type="entry name" value="WD40/YVTN_repeat-like_dom_sf"/>
</dbReference>
<dbReference type="AlphaFoldDB" id="A0A9P8WA22"/>
<proteinExistence type="predicted"/>
<dbReference type="SUPFAM" id="SSF50978">
    <property type="entry name" value="WD40 repeat-like"/>
    <property type="match status" value="1"/>
</dbReference>
<dbReference type="Pfam" id="PF08581">
    <property type="entry name" value="Tup_N"/>
    <property type="match status" value="1"/>
</dbReference>
<sequence>MSSAMSMYPHRGMQPVPPGSSSRLNELLDQIRAEFETQLRQAEGFEHQISAQVSEMQLVREKVYAMEQTHMTLKQKYEEEITMLRHQLDAARKGAPQPGLPGPPQHAGPSQQPPSIAPGNGLFSGIMAGGSQGGLAPPQQQQQGQQQGQQQPPTQQQAQPQQQSQHAPPQEQQMGPQHQMAQGPPGLPVPPPHPNSQQPPYSQGYPQGPNGMGPQPPQSTASPGPSRRGIGRPPNAVGPATPQINTPVPYPGNAQSPQVSHPTPDHARMGGPRAPPVGNALGDLEVDAVAPHNKKTGNDWYAIFNPQVQRVLDVDLVHSLSHESVVCCVRFSHDGKYVATGCNRSAQIFDVQTGEKVCVLEDHAASDMATDLYIRSVCFSPDGRYLATGAEDKLIRVWDIQSRTIRNHFSGHEQDIYSLDFARDGRTIASGSGDRTVRLWDIEQGTNTLTLTIEDGVTTVAISPDTQFVAAGSLDKSVRVWDIHSGFLVERLEGSDGHKDSVYSVAFSPNGKDLVSGSLDRTIKMWELSTPRNGNNPGPKGGKCVKTFEGHRDFVLSVALTPDANWVLSGSKDRGVQLWDPRTGTTQLMLQGHKNSVISVAPSPQGGYFATGSGDMKARIWSYRPY</sequence>
<feature type="compositionally biased region" description="Low complexity" evidence="7">
    <location>
        <begin position="134"/>
        <end position="173"/>
    </location>
</feature>
<protein>
    <submittedName>
        <fullName evidence="9">Chromatin associated protein</fullName>
    </submittedName>
</protein>
<feature type="repeat" description="WD" evidence="6">
    <location>
        <begin position="374"/>
        <end position="408"/>
    </location>
</feature>
<keyword evidence="4" id="KW-0805">Transcription regulation</keyword>
<organism evidence="9 10">
    <name type="scientific">Thelonectria olida</name>
    <dbReference type="NCBI Taxonomy" id="1576542"/>
    <lineage>
        <taxon>Eukaryota</taxon>
        <taxon>Fungi</taxon>
        <taxon>Dikarya</taxon>
        <taxon>Ascomycota</taxon>
        <taxon>Pezizomycotina</taxon>
        <taxon>Sordariomycetes</taxon>
        <taxon>Hypocreomycetidae</taxon>
        <taxon>Hypocreales</taxon>
        <taxon>Nectriaceae</taxon>
        <taxon>Thelonectria</taxon>
    </lineage>
</organism>
<dbReference type="PANTHER" id="PTHR19848">
    <property type="entry name" value="WD40 REPEAT PROTEIN"/>
    <property type="match status" value="1"/>
</dbReference>
<reference evidence="9 10" key="1">
    <citation type="journal article" date="2021" name="Nat. Commun.">
        <title>Genetic determinants of endophytism in the Arabidopsis root mycobiome.</title>
        <authorList>
            <person name="Mesny F."/>
            <person name="Miyauchi S."/>
            <person name="Thiergart T."/>
            <person name="Pickel B."/>
            <person name="Atanasova L."/>
            <person name="Karlsson M."/>
            <person name="Huettel B."/>
            <person name="Barry K.W."/>
            <person name="Haridas S."/>
            <person name="Chen C."/>
            <person name="Bauer D."/>
            <person name="Andreopoulos W."/>
            <person name="Pangilinan J."/>
            <person name="LaButti K."/>
            <person name="Riley R."/>
            <person name="Lipzen A."/>
            <person name="Clum A."/>
            <person name="Drula E."/>
            <person name="Henrissat B."/>
            <person name="Kohler A."/>
            <person name="Grigoriev I.V."/>
            <person name="Martin F.M."/>
            <person name="Hacquard S."/>
        </authorList>
    </citation>
    <scope>NUCLEOTIDE SEQUENCE [LARGE SCALE GENOMIC DNA]</scope>
    <source>
        <strain evidence="9 10">MPI-CAGE-CH-0241</strain>
    </source>
</reference>
<dbReference type="FunFam" id="2.130.10.10:FF:000111">
    <property type="entry name" value="Transcriptional repressor rco-1"/>
    <property type="match status" value="1"/>
</dbReference>
<feature type="compositionally biased region" description="Pro residues" evidence="7">
    <location>
        <begin position="98"/>
        <end position="116"/>
    </location>
</feature>
<name>A0A9P8WA22_9HYPO</name>
<dbReference type="InterPro" id="IPR001680">
    <property type="entry name" value="WD40_rpt"/>
</dbReference>
<dbReference type="InterPro" id="IPR036322">
    <property type="entry name" value="WD40_repeat_dom_sf"/>
</dbReference>
<evidence type="ECO:0000256" key="4">
    <source>
        <dbReference type="ARBA" id="ARBA00023015"/>
    </source>
</evidence>
<evidence type="ECO:0000256" key="5">
    <source>
        <dbReference type="ARBA" id="ARBA00023163"/>
    </source>
</evidence>
<feature type="compositionally biased region" description="Pro residues" evidence="7">
    <location>
        <begin position="185"/>
        <end position="194"/>
    </location>
</feature>
<feature type="region of interest" description="Disordered" evidence="7">
    <location>
        <begin position="90"/>
        <end position="278"/>
    </location>
</feature>
<dbReference type="PROSITE" id="PS50294">
    <property type="entry name" value="WD_REPEATS_REGION"/>
    <property type="match status" value="6"/>
</dbReference>
<evidence type="ECO:0000256" key="6">
    <source>
        <dbReference type="PROSITE-ProRule" id="PRU00221"/>
    </source>
</evidence>
<feature type="region of interest" description="Disordered" evidence="7">
    <location>
        <begin position="1"/>
        <end position="21"/>
    </location>
</feature>
<dbReference type="CDD" id="cd00200">
    <property type="entry name" value="WD40"/>
    <property type="match status" value="1"/>
</dbReference>
<dbReference type="InterPro" id="IPR013890">
    <property type="entry name" value="Tscrpt_rep_Tup1_N"/>
</dbReference>
<dbReference type="EMBL" id="JAGPYM010000006">
    <property type="protein sequence ID" value="KAH6893573.1"/>
    <property type="molecule type" value="Genomic_DNA"/>
</dbReference>
<evidence type="ECO:0000313" key="10">
    <source>
        <dbReference type="Proteomes" id="UP000777438"/>
    </source>
</evidence>
<evidence type="ECO:0000256" key="2">
    <source>
        <dbReference type="ARBA" id="ARBA00022574"/>
    </source>
</evidence>
<feature type="repeat" description="WD" evidence="6">
    <location>
        <begin position="457"/>
        <end position="491"/>
    </location>
</feature>
<dbReference type="SMART" id="SM00320">
    <property type="entry name" value="WD40"/>
    <property type="match status" value="7"/>
</dbReference>
<feature type="compositionally biased region" description="Low complexity" evidence="7">
    <location>
        <begin position="222"/>
        <end position="234"/>
    </location>
</feature>
<dbReference type="PRINTS" id="PR00320">
    <property type="entry name" value="GPROTEINBRPT"/>
</dbReference>
<evidence type="ECO:0000256" key="1">
    <source>
        <dbReference type="ARBA" id="ARBA00022491"/>
    </source>
</evidence>
<evidence type="ECO:0000256" key="7">
    <source>
        <dbReference type="SAM" id="MobiDB-lite"/>
    </source>
</evidence>
<dbReference type="InterPro" id="IPR019775">
    <property type="entry name" value="WD40_repeat_CS"/>
</dbReference>
<feature type="domain" description="Transcriptional repressor Tup1 N-terminal" evidence="8">
    <location>
        <begin position="23"/>
        <end position="90"/>
    </location>
</feature>
<keyword evidence="10" id="KW-1185">Reference proteome</keyword>
<feature type="repeat" description="WD" evidence="6">
    <location>
        <begin position="548"/>
        <end position="589"/>
    </location>
</feature>
<evidence type="ECO:0000313" key="9">
    <source>
        <dbReference type="EMBL" id="KAH6893573.1"/>
    </source>
</evidence>
<keyword evidence="5" id="KW-0804">Transcription</keyword>
<dbReference type="Gene3D" id="2.130.10.10">
    <property type="entry name" value="YVTN repeat-like/Quinoprotein amine dehydrogenase"/>
    <property type="match status" value="1"/>
</dbReference>
<gene>
    <name evidence="9" type="ORF">B0T10DRAFT_277177</name>
</gene>
<accession>A0A9P8WA22</accession>
<evidence type="ECO:0000259" key="8">
    <source>
        <dbReference type="Pfam" id="PF08581"/>
    </source>
</evidence>
<dbReference type="InterPro" id="IPR020472">
    <property type="entry name" value="WD40_PAC1"/>
</dbReference>
<comment type="caution">
    <text evidence="9">The sequence shown here is derived from an EMBL/GenBank/DDBJ whole genome shotgun (WGS) entry which is preliminary data.</text>
</comment>
<feature type="repeat" description="WD" evidence="6">
    <location>
        <begin position="590"/>
        <end position="626"/>
    </location>
</feature>
<keyword evidence="3" id="KW-0677">Repeat</keyword>
<dbReference type="Pfam" id="PF00400">
    <property type="entry name" value="WD40"/>
    <property type="match status" value="7"/>
</dbReference>
<dbReference type="PROSITE" id="PS00678">
    <property type="entry name" value="WD_REPEATS_1"/>
    <property type="match status" value="4"/>
</dbReference>
<feature type="repeat" description="WD" evidence="6">
    <location>
        <begin position="495"/>
        <end position="536"/>
    </location>
</feature>
<dbReference type="PANTHER" id="PTHR19848:SF8">
    <property type="entry name" value="F-BOX AND WD REPEAT DOMAIN CONTAINING 7"/>
    <property type="match status" value="1"/>
</dbReference>
<dbReference type="PROSITE" id="PS50082">
    <property type="entry name" value="WD_REPEATS_2"/>
    <property type="match status" value="6"/>
</dbReference>
<feature type="compositionally biased region" description="Low complexity" evidence="7">
    <location>
        <begin position="195"/>
        <end position="213"/>
    </location>
</feature>
<keyword evidence="1" id="KW-0678">Repressor</keyword>